<name>A0AAV1R993_9ROSI</name>
<accession>A0AAV1R993</accession>
<keyword evidence="3" id="KW-1185">Reference proteome</keyword>
<proteinExistence type="predicted"/>
<comment type="caution">
    <text evidence="2">The sequence shown here is derived from an EMBL/GenBank/DDBJ whole genome shotgun (WGS) entry which is preliminary data.</text>
</comment>
<sequence>MENKEMQTVLSVENTTEKKVQQLDLNQQSFEEPSTKIPMEDECSVELECNVAKELERLELKQKEFQRMRNLITDFNREFESKEMQLKMLQENYSAELYLKKKRN</sequence>
<keyword evidence="1" id="KW-0175">Coiled coil</keyword>
<protein>
    <submittedName>
        <fullName evidence="2">Uncharacterized protein</fullName>
    </submittedName>
</protein>
<organism evidence="2 3">
    <name type="scientific">Dovyalis caffra</name>
    <dbReference type="NCBI Taxonomy" id="77055"/>
    <lineage>
        <taxon>Eukaryota</taxon>
        <taxon>Viridiplantae</taxon>
        <taxon>Streptophyta</taxon>
        <taxon>Embryophyta</taxon>
        <taxon>Tracheophyta</taxon>
        <taxon>Spermatophyta</taxon>
        <taxon>Magnoliopsida</taxon>
        <taxon>eudicotyledons</taxon>
        <taxon>Gunneridae</taxon>
        <taxon>Pentapetalae</taxon>
        <taxon>rosids</taxon>
        <taxon>fabids</taxon>
        <taxon>Malpighiales</taxon>
        <taxon>Salicaceae</taxon>
        <taxon>Flacourtieae</taxon>
        <taxon>Dovyalis</taxon>
    </lineage>
</organism>
<evidence type="ECO:0000313" key="3">
    <source>
        <dbReference type="Proteomes" id="UP001314170"/>
    </source>
</evidence>
<dbReference type="AlphaFoldDB" id="A0AAV1R993"/>
<evidence type="ECO:0000256" key="1">
    <source>
        <dbReference type="SAM" id="Coils"/>
    </source>
</evidence>
<dbReference type="EMBL" id="CAWUPB010000913">
    <property type="protein sequence ID" value="CAK7330105.1"/>
    <property type="molecule type" value="Genomic_DNA"/>
</dbReference>
<gene>
    <name evidence="2" type="ORF">DCAF_LOCUS7775</name>
</gene>
<feature type="coiled-coil region" evidence="1">
    <location>
        <begin position="58"/>
        <end position="92"/>
    </location>
</feature>
<dbReference type="Proteomes" id="UP001314170">
    <property type="component" value="Unassembled WGS sequence"/>
</dbReference>
<evidence type="ECO:0000313" key="2">
    <source>
        <dbReference type="EMBL" id="CAK7330105.1"/>
    </source>
</evidence>
<reference evidence="2 3" key="1">
    <citation type="submission" date="2024-01" db="EMBL/GenBank/DDBJ databases">
        <authorList>
            <person name="Waweru B."/>
        </authorList>
    </citation>
    <scope>NUCLEOTIDE SEQUENCE [LARGE SCALE GENOMIC DNA]</scope>
</reference>